<reference evidence="3 4" key="1">
    <citation type="journal article" date="2007" name="Genome Res.">
        <title>Genome characteristics of facultatively symbiotic Frankia sp. strains reflect host range and host plant biogeography.</title>
        <authorList>
            <person name="Normand P."/>
            <person name="Lapierre P."/>
            <person name="Tisa L.S."/>
            <person name="Gogarten J.P."/>
            <person name="Alloisio N."/>
            <person name="Bagnarol E."/>
            <person name="Bassi C.A."/>
            <person name="Berry A.M."/>
            <person name="Bickhart D.M."/>
            <person name="Choisne N."/>
            <person name="Couloux A."/>
            <person name="Cournoyer B."/>
            <person name="Cruveiller S."/>
            <person name="Daubin V."/>
            <person name="Demange N."/>
            <person name="Francino M.P."/>
            <person name="Goltsman E."/>
            <person name="Huang Y."/>
            <person name="Kopp O.R."/>
            <person name="Labarre L."/>
            <person name="Lapidus A."/>
            <person name="Lavire C."/>
            <person name="Marechal J."/>
            <person name="Martinez M."/>
            <person name="Mastronunzio J.E."/>
            <person name="Mullin B.C."/>
            <person name="Niemann J."/>
            <person name="Pujic P."/>
            <person name="Rawnsley T."/>
            <person name="Rouy Z."/>
            <person name="Schenowitz C."/>
            <person name="Sellstedt A."/>
            <person name="Tavares F."/>
            <person name="Tomkins J.P."/>
            <person name="Vallenet D."/>
            <person name="Valverde C."/>
            <person name="Wall L.G."/>
            <person name="Wang Y."/>
            <person name="Medigue C."/>
            <person name="Benson D.R."/>
        </authorList>
    </citation>
    <scope>NUCLEOTIDE SEQUENCE [LARGE SCALE GENOMIC DNA]</scope>
    <source>
        <strain evidence="4">DSM 45986 / CECT 9034 / ACN14a</strain>
    </source>
</reference>
<feature type="compositionally biased region" description="Gly residues" evidence="1">
    <location>
        <begin position="41"/>
        <end position="58"/>
    </location>
</feature>
<evidence type="ECO:0000313" key="3">
    <source>
        <dbReference type="EMBL" id="CAJ63754.1"/>
    </source>
</evidence>
<organism evidence="3 4">
    <name type="scientific">Frankia alni (strain DSM 45986 / CECT 9034 / ACN14a)</name>
    <dbReference type="NCBI Taxonomy" id="326424"/>
    <lineage>
        <taxon>Bacteria</taxon>
        <taxon>Bacillati</taxon>
        <taxon>Actinomycetota</taxon>
        <taxon>Actinomycetes</taxon>
        <taxon>Frankiales</taxon>
        <taxon>Frankiaceae</taxon>
        <taxon>Frankia</taxon>
    </lineage>
</organism>
<dbReference type="Pfam" id="PF07179">
    <property type="entry name" value="SseB"/>
    <property type="match status" value="1"/>
</dbReference>
<dbReference type="Proteomes" id="UP000000657">
    <property type="component" value="Chromosome"/>
</dbReference>
<sequence>MTDDQLRPDLASAGSPAPDLSRGASDPSRAVPGRDPDFAGANGGAPGPAGGTGRGPTAGGRASEQGAAALDALHRLADGEDERSALGDLALADVLLPDLGDEITDLSEESEVLQLPVAERQDGTQFVPTFTSEQRLTEALPDVARYRTVQIATLGRIWPSDDLLLAVDPGSEAGIALPAEGLRALAAMSA</sequence>
<dbReference type="KEGG" id="fal:FRAAL5114"/>
<dbReference type="OrthoDB" id="4238317at2"/>
<feature type="domain" description="SseB protein N-terminal" evidence="2">
    <location>
        <begin position="68"/>
        <end position="184"/>
    </location>
</feature>
<dbReference type="AlphaFoldDB" id="Q0RFI9"/>
<gene>
    <name evidence="3" type="ordered locus">FRAAL5114</name>
</gene>
<accession>Q0RFI9</accession>
<evidence type="ECO:0000256" key="1">
    <source>
        <dbReference type="SAM" id="MobiDB-lite"/>
    </source>
</evidence>
<proteinExistence type="predicted"/>
<name>Q0RFI9_FRAAA</name>
<keyword evidence="4" id="KW-1185">Reference proteome</keyword>
<dbReference type="EMBL" id="CT573213">
    <property type="protein sequence ID" value="CAJ63754.1"/>
    <property type="molecule type" value="Genomic_DNA"/>
</dbReference>
<dbReference type="InterPro" id="IPR009839">
    <property type="entry name" value="SseB_N"/>
</dbReference>
<feature type="region of interest" description="Disordered" evidence="1">
    <location>
        <begin position="1"/>
        <end position="66"/>
    </location>
</feature>
<evidence type="ECO:0000259" key="2">
    <source>
        <dbReference type="Pfam" id="PF07179"/>
    </source>
</evidence>
<protein>
    <recommendedName>
        <fullName evidence="2">SseB protein N-terminal domain-containing protein</fullName>
    </recommendedName>
</protein>
<evidence type="ECO:0000313" key="4">
    <source>
        <dbReference type="Proteomes" id="UP000000657"/>
    </source>
</evidence>
<dbReference type="RefSeq" id="WP_011606222.1">
    <property type="nucleotide sequence ID" value="NC_008278.1"/>
</dbReference>
<dbReference type="HOGENOM" id="CLU_126481_0_0_11"/>
<dbReference type="eggNOG" id="ENOG50349S0">
    <property type="taxonomic scope" value="Bacteria"/>
</dbReference>